<proteinExistence type="predicted"/>
<feature type="domain" description="Polyprotein allergen nematode" evidence="3">
    <location>
        <begin position="998"/>
        <end position="1115"/>
    </location>
</feature>
<protein>
    <submittedName>
        <fullName evidence="5">Polyprotein allergen nematode domain-containing protein</fullName>
    </submittedName>
</protein>
<feature type="region of interest" description="Disordered" evidence="1">
    <location>
        <begin position="402"/>
        <end position="424"/>
    </location>
</feature>
<evidence type="ECO:0000256" key="1">
    <source>
        <dbReference type="SAM" id="MobiDB-lite"/>
    </source>
</evidence>
<reference evidence="4" key="1">
    <citation type="journal article" date="2013" name="Genetics">
        <title>The draft genome and transcriptome of Panagrellus redivivus are shaped by the harsh demands of a free-living lifestyle.</title>
        <authorList>
            <person name="Srinivasan J."/>
            <person name="Dillman A.R."/>
            <person name="Macchietto M.G."/>
            <person name="Heikkinen L."/>
            <person name="Lakso M."/>
            <person name="Fracchia K.M."/>
            <person name="Antoshechkin I."/>
            <person name="Mortazavi A."/>
            <person name="Wong G."/>
            <person name="Sternberg P.W."/>
        </authorList>
    </citation>
    <scope>NUCLEOTIDE SEQUENCE [LARGE SCALE GENOMIC DNA]</scope>
    <source>
        <strain evidence="4">MT8872</strain>
    </source>
</reference>
<dbReference type="WBParaSite" id="Pan_g9125.t1">
    <property type="protein sequence ID" value="Pan_g9125.t1"/>
    <property type="gene ID" value="Pan_g9125"/>
</dbReference>
<feature type="domain" description="Polyprotein allergen nematode" evidence="3">
    <location>
        <begin position="425"/>
        <end position="545"/>
    </location>
</feature>
<feature type="transmembrane region" description="Helical" evidence="2">
    <location>
        <begin position="103"/>
        <end position="124"/>
    </location>
</feature>
<dbReference type="Pfam" id="PF16469">
    <property type="entry name" value="NPA"/>
    <property type="match status" value="8"/>
</dbReference>
<feature type="domain" description="Polyprotein allergen nematode" evidence="3">
    <location>
        <begin position="562"/>
        <end position="678"/>
    </location>
</feature>
<feature type="compositionally biased region" description="Basic residues" evidence="1">
    <location>
        <begin position="845"/>
        <end position="860"/>
    </location>
</feature>
<feature type="transmembrane region" description="Helical" evidence="2">
    <location>
        <begin position="166"/>
        <end position="190"/>
    </location>
</feature>
<dbReference type="Proteomes" id="UP000492821">
    <property type="component" value="Unassembled WGS sequence"/>
</dbReference>
<keyword evidence="2" id="KW-0472">Membrane</keyword>
<sequence>MYVILTKSKTLDSFKVFLFLQTLWAQLFEIVVILTNPIPCAPYTAVLMGGIFREVMTYEAAVGCACLFLCLYINVITSIFNSLVNRFIFTFRPHWRKYVENKFTISGIVLSHFAAYAGVSFIFITTSTSYSDTRQLAFKETGNVFTELFQYPGFVYVPSSNKQTEVIILVYFFIVLAFAVALLITIVIFFKNIRAFKTTDIVSKTVKSMVISTLVQAFLCVLFVFTPVLFMLYALAFKVPHSANTLNILFTMLSFHGMTLGKLALLALVACAVGFSSERVRRSPAAKHILDTTWLTPAQKTELEGVKDASAINSKFLGFYNALSKEKQQTISDKIIKKCYDWLEEVATETEITDLKKLHHANHGACKSKVREFLGRLPSAEQTAISNHLEACESVWYGQHAGHDHSGHGHHHRMRRDHHHGHGHTLDDYLKTHLSWLTEAQGQQLKDLKTEGKTPADIQAKVLEFYDAATGEVKEKATELLQGGCREVLKHVVGEEKANELKTLKESGASNADIAVKVEELIGGVSDEHKKKLATTYGGACKKVFGVTSARLRRDHAHGENDLEHFAKEHLTWLTADQKAEVLKLKGDKAAVKAKVHGFLEAATGETKAKAIEDLKGACRHLLAHVLGDKFSEITKLKESGASTDAIKAKIDELVGQVTDEHLKAEIADHKDDCEKIYKGASRKRRDHDHKLAEFAEKYLTWLSADEKAEVLALEGTGKDAVKAKIAALYEAADPETKEKATSAFQSACRNHLVHVIGEEKATELKTLKESGASKEDLVKKADELISAISDPELKKEADEHREDCLKIFGVEPASRMRRDHGHPQDHARGHGGQGGHGHGNNGHGNHHGRKRRDHHHGHGHTLDDYLKTHLSWLTEAQGQQLKDLKTEGKTPADIQAKVLEFYDAATGEVKDKATELLQGGCREVLKHVVGDEKANELKTLKESGASNADIAAKVEELIGGVSDEHKKKLATTYGGACKKVFGVTSARLRREESHDDHDIEHFAKEHLTWLTAEQKTEVLKLKGDKAAIKAKVQEYLHAADGPTKAKAVEDLQGACKHVLRHILGEKAAEVKTLKESGASNEVLKAKVDELIAGVTDPHLKEDAAEYKEDCYKLFASAQSRKRRHEGKSDLEDFVSNHLNWLTPEQKDAITALKDAKDEKGVKAKVAEYYAAATGTTKDTATQELQDACRELISDVLGDKVNEIKTLKESGASKEDIAAKVDELLAGVTDAGKKAKGLEYAQGCKRVFGVGARKRRHEGKTDLEDFVDNHLNWLTPEQKTAIAALKDAKDEKGVKAKVAEYYAATTGETKETATAELQGACRELIADVLGDKAAEIKTLKESGASKEDIAAKVDELLAGVTDAGKKAKGLEYAQGCKKLFGVGSRKRRAFSPTVTHLDFFKQIVDEEDLLEGEELAYAIMDIYDAEDLSENARETVVECHSLYAEVVKIDKVLGDNSARELVYALKSASNRQLRGIQAITNICKKTVDEHRESNGERGCLDDTIVSKLDELDDSESVKRVWKEKCIDWITDVTSQEEQANLKMLLRTKQRDVVTERINYFMARFDTPTRKQIGHMRPVCERLLFY</sequence>
<accession>A0A7E4WCR0</accession>
<evidence type="ECO:0000313" key="4">
    <source>
        <dbReference type="Proteomes" id="UP000492821"/>
    </source>
</evidence>
<feature type="transmembrane region" description="Helical" evidence="2">
    <location>
        <begin position="58"/>
        <end position="83"/>
    </location>
</feature>
<organism evidence="4 5">
    <name type="scientific">Panagrellus redivivus</name>
    <name type="common">Microworm</name>
    <dbReference type="NCBI Taxonomy" id="6233"/>
    <lineage>
        <taxon>Eukaryota</taxon>
        <taxon>Metazoa</taxon>
        <taxon>Ecdysozoa</taxon>
        <taxon>Nematoda</taxon>
        <taxon>Chromadorea</taxon>
        <taxon>Rhabditida</taxon>
        <taxon>Tylenchina</taxon>
        <taxon>Panagrolaimomorpha</taxon>
        <taxon>Panagrolaimoidea</taxon>
        <taxon>Panagrolaimidae</taxon>
        <taxon>Panagrellus</taxon>
    </lineage>
</organism>
<feature type="domain" description="Polyprotein allergen nematode" evidence="3">
    <location>
        <begin position="1130"/>
        <end position="1248"/>
    </location>
</feature>
<dbReference type="InterPro" id="IPR032487">
    <property type="entry name" value="ABA-1_nematode"/>
</dbReference>
<dbReference type="InterPro" id="IPR019422">
    <property type="entry name" value="7TM_GPCR_serpentine_rcpt_Srh"/>
</dbReference>
<feature type="transmembrane region" description="Helical" evidence="2">
    <location>
        <begin position="211"/>
        <end position="236"/>
    </location>
</feature>
<dbReference type="Pfam" id="PF10318">
    <property type="entry name" value="7TM_GPCR_Srh"/>
    <property type="match status" value="1"/>
</dbReference>
<keyword evidence="2" id="KW-0812">Transmembrane</keyword>
<evidence type="ECO:0000259" key="3">
    <source>
        <dbReference type="Pfam" id="PF16469"/>
    </source>
</evidence>
<feature type="compositionally biased region" description="Basic residues" evidence="1">
    <location>
        <begin position="408"/>
        <end position="423"/>
    </location>
</feature>
<feature type="domain" description="Polyprotein allergen nematode" evidence="3">
    <location>
        <begin position="690"/>
        <end position="809"/>
    </location>
</feature>
<feature type="domain" description="Polyprotein allergen nematode" evidence="3">
    <location>
        <begin position="862"/>
        <end position="982"/>
    </location>
</feature>
<evidence type="ECO:0000313" key="5">
    <source>
        <dbReference type="WBParaSite" id="Pan_g9125.t1"/>
    </source>
</evidence>
<evidence type="ECO:0000256" key="2">
    <source>
        <dbReference type="SAM" id="Phobius"/>
    </source>
</evidence>
<name>A0A7E4WCR0_PANRE</name>
<feature type="compositionally biased region" description="Gly residues" evidence="1">
    <location>
        <begin position="831"/>
        <end position="843"/>
    </location>
</feature>
<feature type="domain" description="Polyprotein allergen nematode" evidence="3">
    <location>
        <begin position="1263"/>
        <end position="1380"/>
    </location>
</feature>
<keyword evidence="2" id="KW-1133">Transmembrane helix</keyword>
<dbReference type="Gene3D" id="1.10.533.30">
    <property type="entry name" value="Nematode polyprotein allergen ABA-1"/>
    <property type="match status" value="8"/>
</dbReference>
<feature type="domain" description="Polyprotein allergen nematode" evidence="3">
    <location>
        <begin position="293"/>
        <end position="396"/>
    </location>
</feature>
<dbReference type="InterPro" id="IPR038289">
    <property type="entry name" value="DVA-1_sf"/>
</dbReference>
<feature type="region of interest" description="Disordered" evidence="1">
    <location>
        <begin position="812"/>
        <end position="863"/>
    </location>
</feature>
<keyword evidence="4" id="KW-1185">Reference proteome</keyword>
<reference evidence="5" key="2">
    <citation type="submission" date="2020-10" db="UniProtKB">
        <authorList>
            <consortium name="WormBaseParasite"/>
        </authorList>
    </citation>
    <scope>IDENTIFICATION</scope>
</reference>